<proteinExistence type="predicted"/>
<dbReference type="InterPro" id="IPR036388">
    <property type="entry name" value="WH-like_DNA-bd_sf"/>
</dbReference>
<protein>
    <submittedName>
        <fullName evidence="2">Helix-turn-helix domain-containing protein</fullName>
    </submittedName>
</protein>
<organism evidence="2 3">
    <name type="scientific">Lachnobacterium bovis</name>
    <dbReference type="NCBI Taxonomy" id="140626"/>
    <lineage>
        <taxon>Bacteria</taxon>
        <taxon>Bacillati</taxon>
        <taxon>Bacillota</taxon>
        <taxon>Clostridia</taxon>
        <taxon>Lachnospirales</taxon>
        <taxon>Lachnospiraceae</taxon>
        <taxon>Lachnobacterium</taxon>
    </lineage>
</organism>
<dbReference type="RefSeq" id="WP_083383518.1">
    <property type="nucleotide sequence ID" value="NZ_FOGW01000018.1"/>
</dbReference>
<dbReference type="Proteomes" id="UP000182471">
    <property type="component" value="Unassembled WGS sequence"/>
</dbReference>
<accession>A0A1H9TP45</accession>
<dbReference type="Pfam" id="PF13518">
    <property type="entry name" value="HTH_28"/>
    <property type="match status" value="1"/>
</dbReference>
<name>A0A1H9TP45_9FIRM</name>
<dbReference type="Gene3D" id="1.10.10.10">
    <property type="entry name" value="Winged helix-like DNA-binding domain superfamily/Winged helix DNA-binding domain"/>
    <property type="match status" value="1"/>
</dbReference>
<reference evidence="3" key="1">
    <citation type="submission" date="2016-10" db="EMBL/GenBank/DDBJ databases">
        <authorList>
            <person name="Varghese N."/>
            <person name="Submissions S."/>
        </authorList>
    </citation>
    <scope>NUCLEOTIDE SEQUENCE [LARGE SCALE GENOMIC DNA]</scope>
    <source>
        <strain evidence="3">S1b</strain>
    </source>
</reference>
<dbReference type="SUPFAM" id="SSF46689">
    <property type="entry name" value="Homeodomain-like"/>
    <property type="match status" value="1"/>
</dbReference>
<keyword evidence="3" id="KW-1185">Reference proteome</keyword>
<evidence type="ECO:0000313" key="2">
    <source>
        <dbReference type="EMBL" id="SER98946.1"/>
    </source>
</evidence>
<evidence type="ECO:0000313" key="3">
    <source>
        <dbReference type="Proteomes" id="UP000182471"/>
    </source>
</evidence>
<evidence type="ECO:0000259" key="1">
    <source>
        <dbReference type="Pfam" id="PF13518"/>
    </source>
</evidence>
<dbReference type="InterPro" id="IPR055247">
    <property type="entry name" value="InsJ-like_HTH"/>
</dbReference>
<sequence length="49" mass="5744">MSAKYNEDFKKEVIDAYIKSAKSYAEIAAEFNISKKSVRDWTKKYSEEC</sequence>
<dbReference type="InterPro" id="IPR009057">
    <property type="entry name" value="Homeodomain-like_sf"/>
</dbReference>
<dbReference type="AlphaFoldDB" id="A0A1H9TP45"/>
<dbReference type="EMBL" id="FOGW01000018">
    <property type="protein sequence ID" value="SER98946.1"/>
    <property type="molecule type" value="Genomic_DNA"/>
</dbReference>
<feature type="domain" description="Insertion element IS150 protein InsJ-like helix-turn-helix" evidence="1">
    <location>
        <begin position="9"/>
        <end position="48"/>
    </location>
</feature>
<gene>
    <name evidence="2" type="ORF">SAMN02910429_01724</name>
</gene>